<dbReference type="InterPro" id="IPR052515">
    <property type="entry name" value="Gfo/Idh/MocA_Oxidoreductase"/>
</dbReference>
<dbReference type="Proteomes" id="UP000477311">
    <property type="component" value="Unassembled WGS sequence"/>
</dbReference>
<accession>A0A6M1RSW2</accession>
<dbReference type="PANTHER" id="PTHR43249:SF1">
    <property type="entry name" value="D-GLUCOSIDE 3-DEHYDROGENASE"/>
    <property type="match status" value="1"/>
</dbReference>
<evidence type="ECO:0000259" key="1">
    <source>
        <dbReference type="Pfam" id="PF01408"/>
    </source>
</evidence>
<proteinExistence type="predicted"/>
<sequence>MDKVRLGIIGLGNIGRYHADYLLQGKVQRCELVAVCDVGKAVERYTQLQRFTNPEDLFRSGAVDAVLICTPHYQHVTLGIAALEAGLHILVEKPIAAHKADAERLIAKAQQHPKQVFAAMFQLRTEPRYQKLRRLITSGELGEIVRVNWINTDWFRPEIYFATGGWRATWKGEGGGVLINQCLHNLDTLQWLCGMPSRVRGFCQFGRYHQIEVEDNVTAYLEWPNRATGVFLGSTGEAPGTNRLEIAGTRGKVVLEDNRLRFTRNESDMIEFSRTARSPFAKPDVWHVEIPFTDAVLPHAIIVQNFVNAILDGEPLIAPGPEGIHSVELANAVVFSALLDRTLDLPMDGAAWESRLGELIASSKVQKQVVNLETTDFTASFRR</sequence>
<dbReference type="Pfam" id="PF01408">
    <property type="entry name" value="GFO_IDH_MocA"/>
    <property type="match status" value="1"/>
</dbReference>
<dbReference type="RefSeq" id="WP_165106059.1">
    <property type="nucleotide sequence ID" value="NZ_JAAKYA010000022.1"/>
</dbReference>
<dbReference type="SUPFAM" id="SSF51735">
    <property type="entry name" value="NAD(P)-binding Rossmann-fold domains"/>
    <property type="match status" value="1"/>
</dbReference>
<keyword evidence="4" id="KW-1185">Reference proteome</keyword>
<dbReference type="EMBL" id="JAAKYA010000022">
    <property type="protein sequence ID" value="NGO38534.1"/>
    <property type="molecule type" value="Genomic_DNA"/>
</dbReference>
<evidence type="ECO:0000259" key="2">
    <source>
        <dbReference type="Pfam" id="PF22725"/>
    </source>
</evidence>
<protein>
    <submittedName>
        <fullName evidence="3">Gfo/Idh/MocA family oxidoreductase</fullName>
    </submittedName>
</protein>
<dbReference type="InterPro" id="IPR000683">
    <property type="entry name" value="Gfo/Idh/MocA-like_OxRdtase_N"/>
</dbReference>
<feature type="domain" description="Gfo/Idh/MocA-like oxidoreductase N-terminal" evidence="1">
    <location>
        <begin position="5"/>
        <end position="118"/>
    </location>
</feature>
<dbReference type="Gene3D" id="3.30.360.10">
    <property type="entry name" value="Dihydrodipicolinate Reductase, domain 2"/>
    <property type="match status" value="1"/>
</dbReference>
<dbReference type="SUPFAM" id="SSF55347">
    <property type="entry name" value="Glyceraldehyde-3-phosphate dehydrogenase-like, C-terminal domain"/>
    <property type="match status" value="1"/>
</dbReference>
<comment type="caution">
    <text evidence="3">The sequence shown here is derived from an EMBL/GenBank/DDBJ whole genome shotgun (WGS) entry which is preliminary data.</text>
</comment>
<gene>
    <name evidence="3" type="ORF">G4L39_03855</name>
</gene>
<organism evidence="3 4">
    <name type="scientific">Limisphaera ngatamarikiensis</name>
    <dbReference type="NCBI Taxonomy" id="1324935"/>
    <lineage>
        <taxon>Bacteria</taxon>
        <taxon>Pseudomonadati</taxon>
        <taxon>Verrucomicrobiota</taxon>
        <taxon>Verrucomicrobiia</taxon>
        <taxon>Limisphaerales</taxon>
        <taxon>Limisphaeraceae</taxon>
        <taxon>Limisphaera</taxon>
    </lineage>
</organism>
<evidence type="ECO:0000313" key="3">
    <source>
        <dbReference type="EMBL" id="NGO38534.1"/>
    </source>
</evidence>
<dbReference type="AlphaFoldDB" id="A0A6M1RSW2"/>
<dbReference type="PANTHER" id="PTHR43249">
    <property type="entry name" value="UDP-N-ACETYL-2-AMINO-2-DEOXY-D-GLUCURONATE OXIDASE"/>
    <property type="match status" value="1"/>
</dbReference>
<dbReference type="Gene3D" id="3.40.50.720">
    <property type="entry name" value="NAD(P)-binding Rossmann-like Domain"/>
    <property type="match status" value="1"/>
</dbReference>
<dbReference type="InterPro" id="IPR036291">
    <property type="entry name" value="NAD(P)-bd_dom_sf"/>
</dbReference>
<reference evidence="3 4" key="1">
    <citation type="submission" date="2020-02" db="EMBL/GenBank/DDBJ databases">
        <title>Draft genome sequence of Limisphaera ngatamarikiensis NGM72.4T, a thermophilic Verrucomicrobia grouped in subdivision 3.</title>
        <authorList>
            <person name="Carere C.R."/>
            <person name="Steen J."/>
            <person name="Hugenholtz P."/>
            <person name="Stott M.B."/>
        </authorList>
    </citation>
    <scope>NUCLEOTIDE SEQUENCE [LARGE SCALE GENOMIC DNA]</scope>
    <source>
        <strain evidence="3 4">NGM72.4</strain>
    </source>
</reference>
<dbReference type="GO" id="GO:0000166">
    <property type="term" value="F:nucleotide binding"/>
    <property type="evidence" value="ECO:0007669"/>
    <property type="project" value="InterPro"/>
</dbReference>
<dbReference type="InterPro" id="IPR055170">
    <property type="entry name" value="GFO_IDH_MocA-like_dom"/>
</dbReference>
<name>A0A6M1RSW2_9BACT</name>
<feature type="domain" description="GFO/IDH/MocA-like oxidoreductase" evidence="2">
    <location>
        <begin position="129"/>
        <end position="253"/>
    </location>
</feature>
<dbReference type="Pfam" id="PF22725">
    <property type="entry name" value="GFO_IDH_MocA_C3"/>
    <property type="match status" value="1"/>
</dbReference>
<evidence type="ECO:0000313" key="4">
    <source>
        <dbReference type="Proteomes" id="UP000477311"/>
    </source>
</evidence>